<organism evidence="1 2">
    <name type="scientific">Macrosiphum euphorbiae</name>
    <name type="common">potato aphid</name>
    <dbReference type="NCBI Taxonomy" id="13131"/>
    <lineage>
        <taxon>Eukaryota</taxon>
        <taxon>Metazoa</taxon>
        <taxon>Ecdysozoa</taxon>
        <taxon>Arthropoda</taxon>
        <taxon>Hexapoda</taxon>
        <taxon>Insecta</taxon>
        <taxon>Pterygota</taxon>
        <taxon>Neoptera</taxon>
        <taxon>Paraneoptera</taxon>
        <taxon>Hemiptera</taxon>
        <taxon>Sternorrhyncha</taxon>
        <taxon>Aphidomorpha</taxon>
        <taxon>Aphidoidea</taxon>
        <taxon>Aphididae</taxon>
        <taxon>Macrosiphini</taxon>
        <taxon>Macrosiphum</taxon>
    </lineage>
</organism>
<keyword evidence="2" id="KW-1185">Reference proteome</keyword>
<evidence type="ECO:0000313" key="2">
    <source>
        <dbReference type="Proteomes" id="UP001160148"/>
    </source>
</evidence>
<protein>
    <submittedName>
        <fullName evidence="1">Uncharacterized protein</fullName>
    </submittedName>
</protein>
<accession>A0AAV0XND4</accession>
<comment type="caution">
    <text evidence="1">The sequence shown here is derived from an EMBL/GenBank/DDBJ whole genome shotgun (WGS) entry which is preliminary data.</text>
</comment>
<proteinExistence type="predicted"/>
<sequence>MPHIKLYKFILIFLCMTSNIFSVLSKLSKLENDVNLAVRSSIFTSDHVSYSIKLKPDMDLNLYGYLVPSAAPVTKTDIYMSIFYIYTNCSFAEFLQNKLFKFIEKFPIFYQSTFQNTYNNEFNQPYLIDKLIEIDSFVKRFLNILLHNFLHLTDSRDYETSLLKTMLLLQFKFHFLTLPVDTKQPPTDDVVVRSILEIMNLIQTFMATNCDVHTHNEKYFNDDKKHCIDNEYFIKSSHFFNFWITKSADTNEFIEKIFNLIAELGLEDRKKYCNTDQMLLVNIVAENPDHPVLWEISHAVVYTNSKTMKIYQILQKIEKRECDLELIFWYQESIFNAIVKLTYNKIITALQQGTPLKPEDIVKSIPKFIELPIDVIDYFTSGIYDTDEKDEQINNDDIKEKLIKKITDLRDSITNIILETYNTTENQDVSKLDEFTTYIDSNSEKFYCFISVFKFLRKEFTKYYIPFIRDLSKVEHIVYEDVKIDEIVRFNVDDKLTDSSGCQYVRDLYSLCLEATTFLKMTFGKEDDLVDEYLEKANTILTMIRKRSIEVIERCTYNGCRDLLKVSYHIYVVLNPKHTDHFKYNQVPMYMSLIMSILNTYGIDHCSPPKFNFLLFNSTYLEAIGNDAVRNKRFDSFVQRLEVYRNRPIVANYSTFLNIDNFYKIFLEETVLFTKNKDMVSFFYKGERKYIHEIYNNIRAIILDPSHVFKLYDIYFKFILCSIFYKGWVFANYLVKERQSKSSVLGFDDCDDFQNHYNMFLHIENFPSNLSIFVSNVDRLSSMVYHLCYIRVEITENNHKKNKSKDKIPQFKDSRTDSDKQFRKIYKFKNNINKQFEEFGMFITKIIEEIQGTDEKPKTIREKLKQIVLRKTKKTELIENFFGDMTENTCKLVKAANNMLSELIINI</sequence>
<reference evidence="1 2" key="1">
    <citation type="submission" date="2023-01" db="EMBL/GenBank/DDBJ databases">
        <authorList>
            <person name="Whitehead M."/>
        </authorList>
    </citation>
    <scope>NUCLEOTIDE SEQUENCE [LARGE SCALE GENOMIC DNA]</scope>
</reference>
<name>A0AAV0XND4_9HEMI</name>
<evidence type="ECO:0000313" key="1">
    <source>
        <dbReference type="EMBL" id="CAI6369174.1"/>
    </source>
</evidence>
<dbReference type="AlphaFoldDB" id="A0AAV0XND4"/>
<dbReference type="EMBL" id="CARXXK010000005">
    <property type="protein sequence ID" value="CAI6369174.1"/>
    <property type="molecule type" value="Genomic_DNA"/>
</dbReference>
<gene>
    <name evidence="1" type="ORF">MEUPH1_LOCUS23444</name>
</gene>
<dbReference type="Proteomes" id="UP001160148">
    <property type="component" value="Unassembled WGS sequence"/>
</dbReference>